<dbReference type="GO" id="GO:0005737">
    <property type="term" value="C:cytoplasm"/>
    <property type="evidence" value="ECO:0007669"/>
    <property type="project" value="TreeGrafter"/>
</dbReference>
<dbReference type="EMBL" id="WNWR01000281">
    <property type="protein sequence ID" value="KAE9985243.1"/>
    <property type="molecule type" value="Genomic_DNA"/>
</dbReference>
<dbReference type="Gene3D" id="3.40.630.30">
    <property type="match status" value="1"/>
</dbReference>
<dbReference type="CDD" id="cd04301">
    <property type="entry name" value="NAT_SF"/>
    <property type="match status" value="1"/>
</dbReference>
<dbReference type="Proteomes" id="UP000433883">
    <property type="component" value="Unassembled WGS sequence"/>
</dbReference>
<feature type="compositionally biased region" description="Low complexity" evidence="3">
    <location>
        <begin position="31"/>
        <end position="42"/>
    </location>
</feature>
<protein>
    <recommendedName>
        <fullName evidence="4">N-acetyltransferase domain-containing protein</fullName>
    </recommendedName>
</protein>
<dbReference type="InterPro" id="IPR051635">
    <property type="entry name" value="SNAT-like"/>
</dbReference>
<dbReference type="GO" id="GO:0004059">
    <property type="term" value="F:aralkylamine N-acetyltransferase activity"/>
    <property type="evidence" value="ECO:0007669"/>
    <property type="project" value="TreeGrafter"/>
</dbReference>
<dbReference type="OrthoDB" id="30840at2759"/>
<dbReference type="InterPro" id="IPR016181">
    <property type="entry name" value="Acyl_CoA_acyltransferase"/>
</dbReference>
<evidence type="ECO:0000313" key="7">
    <source>
        <dbReference type="EMBL" id="KAE9985243.1"/>
    </source>
</evidence>
<evidence type="ECO:0000313" key="6">
    <source>
        <dbReference type="EMBL" id="KAE9976380.1"/>
    </source>
</evidence>
<name>A0A8H3VCN1_VENIN</name>
<dbReference type="SUPFAM" id="SSF55729">
    <property type="entry name" value="Acyl-CoA N-acyltransferases (Nat)"/>
    <property type="match status" value="1"/>
</dbReference>
<evidence type="ECO:0000313" key="5">
    <source>
        <dbReference type="EMBL" id="KAE9970174.1"/>
    </source>
</evidence>
<sequence length="270" mass="29801">MQPEDVGIDVTEVDPNDDVLEGSAPLEPMQAAASVSRGSGSRMQRELRREARLYRLMPYTLTLSTEDVAQCEIVENEAFPPHERASRDKFIYRLRKCSGICYGVFTTVDPDLESDREDMSAPTYAVAPPIETSSERRRVLLGHIVATLSTNDLIKDEDMDLPSDWQSSTPAPSNLGHKPHGRTLMVHSLAVLPEYQGKGVGTLLMNGFIKRMREAKIADRIALLAEDGLVPFYDSLGFDDLGESAATFGGIRWKDMVYDFTAISPASGSD</sequence>
<evidence type="ECO:0000256" key="2">
    <source>
        <dbReference type="ARBA" id="ARBA00023315"/>
    </source>
</evidence>
<evidence type="ECO:0000259" key="4">
    <source>
        <dbReference type="PROSITE" id="PS51186"/>
    </source>
</evidence>
<comment type="caution">
    <text evidence="7">The sequence shown here is derived from an EMBL/GenBank/DDBJ whole genome shotgun (WGS) entry which is preliminary data.</text>
</comment>
<proteinExistence type="predicted"/>
<keyword evidence="2" id="KW-0012">Acyltransferase</keyword>
<keyword evidence="9" id="KW-1185">Reference proteome</keyword>
<feature type="domain" description="N-acetyltransferase" evidence="4">
    <location>
        <begin position="106"/>
        <end position="263"/>
    </location>
</feature>
<evidence type="ECO:0000256" key="1">
    <source>
        <dbReference type="ARBA" id="ARBA00022679"/>
    </source>
</evidence>
<dbReference type="AlphaFoldDB" id="A0A8H3VCN1"/>
<evidence type="ECO:0000313" key="9">
    <source>
        <dbReference type="Proteomes" id="UP000490939"/>
    </source>
</evidence>
<reference evidence="7 9" key="1">
    <citation type="submission" date="2019-07" db="EMBL/GenBank/DDBJ databases">
        <title>Venturia inaequalis Genome Resource.</title>
        <authorList>
            <person name="Lichtner F.J."/>
        </authorList>
    </citation>
    <scope>NUCLEOTIDE SEQUENCE [LARGE SCALE GENOMIC DNA]</scope>
    <source>
        <strain evidence="6 8">120213</strain>
        <strain evidence="5">Bline_iso_100314</strain>
        <strain evidence="7 9">DMI_063113</strain>
    </source>
</reference>
<organism evidence="7 9">
    <name type="scientific">Venturia inaequalis</name>
    <name type="common">Apple scab fungus</name>
    <dbReference type="NCBI Taxonomy" id="5025"/>
    <lineage>
        <taxon>Eukaryota</taxon>
        <taxon>Fungi</taxon>
        <taxon>Dikarya</taxon>
        <taxon>Ascomycota</taxon>
        <taxon>Pezizomycotina</taxon>
        <taxon>Dothideomycetes</taxon>
        <taxon>Pleosporomycetidae</taxon>
        <taxon>Venturiales</taxon>
        <taxon>Venturiaceae</taxon>
        <taxon>Venturia</taxon>
    </lineage>
</organism>
<feature type="region of interest" description="Disordered" evidence="3">
    <location>
        <begin position="1"/>
        <end position="44"/>
    </location>
</feature>
<gene>
    <name evidence="5" type="ORF">BLS_005018</name>
    <name evidence="7" type="ORF">EG327_004794</name>
    <name evidence="6" type="ORF">EG328_002649</name>
</gene>
<dbReference type="EMBL" id="WNWS01000175">
    <property type="protein sequence ID" value="KAE9976380.1"/>
    <property type="molecule type" value="Genomic_DNA"/>
</dbReference>
<evidence type="ECO:0000256" key="3">
    <source>
        <dbReference type="SAM" id="MobiDB-lite"/>
    </source>
</evidence>
<evidence type="ECO:0000313" key="8">
    <source>
        <dbReference type="Proteomes" id="UP000447873"/>
    </source>
</evidence>
<keyword evidence="1" id="KW-0808">Transferase</keyword>
<dbReference type="Proteomes" id="UP000447873">
    <property type="component" value="Unassembled WGS sequence"/>
</dbReference>
<dbReference type="InterPro" id="IPR000182">
    <property type="entry name" value="GNAT_dom"/>
</dbReference>
<dbReference type="Proteomes" id="UP000490939">
    <property type="component" value="Unassembled WGS sequence"/>
</dbReference>
<dbReference type="EMBL" id="WNWQ01000338">
    <property type="protein sequence ID" value="KAE9970174.1"/>
    <property type="molecule type" value="Genomic_DNA"/>
</dbReference>
<feature type="compositionally biased region" description="Acidic residues" evidence="3">
    <location>
        <begin position="11"/>
        <end position="20"/>
    </location>
</feature>
<dbReference type="PANTHER" id="PTHR10908:SF0">
    <property type="entry name" value="SEROTONIN N-ACETYLTRANSFERASE"/>
    <property type="match status" value="1"/>
</dbReference>
<dbReference type="Pfam" id="PF13673">
    <property type="entry name" value="Acetyltransf_10"/>
    <property type="match status" value="1"/>
</dbReference>
<dbReference type="PROSITE" id="PS51186">
    <property type="entry name" value="GNAT"/>
    <property type="match status" value="1"/>
</dbReference>
<dbReference type="PANTHER" id="PTHR10908">
    <property type="entry name" value="SEROTONIN N-ACETYLTRANSFERASE"/>
    <property type="match status" value="1"/>
</dbReference>
<accession>A0A8H3VCN1</accession>